<keyword evidence="2" id="KW-0813">Transport</keyword>
<dbReference type="Pfam" id="PF00005">
    <property type="entry name" value="ABC_tran"/>
    <property type="match status" value="1"/>
</dbReference>
<dbReference type="InterPro" id="IPR003593">
    <property type="entry name" value="AAA+_ATPase"/>
</dbReference>
<comment type="similarity">
    <text evidence="1">Belongs to the ABC transporter superfamily.</text>
</comment>
<dbReference type="OrthoDB" id="31308at2"/>
<proteinExistence type="inferred from homology"/>
<keyword evidence="4 6" id="KW-0067">ATP-binding</keyword>
<keyword evidence="3" id="KW-0547">Nucleotide-binding</keyword>
<evidence type="ECO:0000313" key="6">
    <source>
        <dbReference type="EMBL" id="RIH81440.1"/>
    </source>
</evidence>
<sequence length="212" mass="22988">MVEVVNLHKKGRLSGVNLRLASGSLALLGPNGAGKSTLLGLLAGRLRADGGVMWLFGHHPQSLEAARTRAYIPQHLGFPPTLRVEEILEAARRLKGASPQDKAEATRRMGLEAHLKRPVAQLSGGWRQRLALAAGLMGYPPLWLLDEPASALDTEGLERLQDWMAAHLAMGGLAILSAHRQEEISCLAERYVRLEDGQVVEQGSVNYAQEPS</sequence>
<gene>
    <name evidence="6" type="primary">tcyN</name>
    <name evidence="6" type="ORF">Mlute_02802</name>
</gene>
<dbReference type="EMBL" id="QWKZ01000162">
    <property type="protein sequence ID" value="RIH81440.1"/>
    <property type="molecule type" value="Genomic_DNA"/>
</dbReference>
<organism evidence="6 7">
    <name type="scientific">Meiothermus luteus</name>
    <dbReference type="NCBI Taxonomy" id="2026184"/>
    <lineage>
        <taxon>Bacteria</taxon>
        <taxon>Thermotogati</taxon>
        <taxon>Deinococcota</taxon>
        <taxon>Deinococci</taxon>
        <taxon>Thermales</taxon>
        <taxon>Thermaceae</taxon>
        <taxon>Meiothermus</taxon>
    </lineage>
</organism>
<dbReference type="EC" id="3.6.3.-" evidence="6"/>
<evidence type="ECO:0000259" key="5">
    <source>
        <dbReference type="PROSITE" id="PS50893"/>
    </source>
</evidence>
<comment type="caution">
    <text evidence="6">The sequence shown here is derived from an EMBL/GenBank/DDBJ whole genome shotgun (WGS) entry which is preliminary data.</text>
</comment>
<evidence type="ECO:0000256" key="2">
    <source>
        <dbReference type="ARBA" id="ARBA00022448"/>
    </source>
</evidence>
<dbReference type="InterPro" id="IPR017871">
    <property type="entry name" value="ABC_transporter-like_CS"/>
</dbReference>
<dbReference type="GO" id="GO:0016887">
    <property type="term" value="F:ATP hydrolysis activity"/>
    <property type="evidence" value="ECO:0007669"/>
    <property type="project" value="InterPro"/>
</dbReference>
<dbReference type="PANTHER" id="PTHR43335:SF2">
    <property type="entry name" value="ABC TRANSPORTER, ATP-BINDING PROTEIN"/>
    <property type="match status" value="1"/>
</dbReference>
<keyword evidence="7" id="KW-1185">Reference proteome</keyword>
<keyword evidence="6" id="KW-0378">Hydrolase</keyword>
<name>A0A399EEM0_9DEIN</name>
<evidence type="ECO:0000313" key="7">
    <source>
        <dbReference type="Proteomes" id="UP000265800"/>
    </source>
</evidence>
<reference evidence="6 7" key="1">
    <citation type="submission" date="2018-08" db="EMBL/GenBank/DDBJ databases">
        <title>Meiothermus luteus KCTC 52599 genome sequencing project.</title>
        <authorList>
            <person name="Da Costa M.S."/>
            <person name="Albuquerque L."/>
            <person name="Raposo P."/>
            <person name="Froufe H.J.C."/>
            <person name="Barroso C.S."/>
            <person name="Egas C."/>
        </authorList>
    </citation>
    <scope>NUCLEOTIDE SEQUENCE [LARGE SCALE GENOMIC DNA]</scope>
    <source>
        <strain evidence="6 7">KCTC 52599</strain>
    </source>
</reference>
<dbReference type="PROSITE" id="PS50893">
    <property type="entry name" value="ABC_TRANSPORTER_2"/>
    <property type="match status" value="1"/>
</dbReference>
<evidence type="ECO:0000256" key="4">
    <source>
        <dbReference type="ARBA" id="ARBA00022840"/>
    </source>
</evidence>
<evidence type="ECO:0000256" key="3">
    <source>
        <dbReference type="ARBA" id="ARBA00022741"/>
    </source>
</evidence>
<dbReference type="RefSeq" id="WP_119361269.1">
    <property type="nucleotide sequence ID" value="NZ_QWKZ01000162.1"/>
</dbReference>
<dbReference type="PROSITE" id="PS00211">
    <property type="entry name" value="ABC_TRANSPORTER_1"/>
    <property type="match status" value="1"/>
</dbReference>
<dbReference type="AlphaFoldDB" id="A0A399EEM0"/>
<dbReference type="InterPro" id="IPR027417">
    <property type="entry name" value="P-loop_NTPase"/>
</dbReference>
<dbReference type="SMART" id="SM00382">
    <property type="entry name" value="AAA"/>
    <property type="match status" value="1"/>
</dbReference>
<dbReference type="SUPFAM" id="SSF52540">
    <property type="entry name" value="P-loop containing nucleoside triphosphate hydrolases"/>
    <property type="match status" value="1"/>
</dbReference>
<accession>A0A399EEM0</accession>
<dbReference type="InterPro" id="IPR003439">
    <property type="entry name" value="ABC_transporter-like_ATP-bd"/>
</dbReference>
<feature type="domain" description="ABC transporter" evidence="5">
    <location>
        <begin position="2"/>
        <end position="212"/>
    </location>
</feature>
<dbReference type="Proteomes" id="UP000265800">
    <property type="component" value="Unassembled WGS sequence"/>
</dbReference>
<dbReference type="Gene3D" id="3.40.50.300">
    <property type="entry name" value="P-loop containing nucleotide triphosphate hydrolases"/>
    <property type="match status" value="1"/>
</dbReference>
<protein>
    <submittedName>
        <fullName evidence="6">L-cystine import ATP-binding protein TcyN</fullName>
        <ecNumber evidence="6">3.6.3.-</ecNumber>
    </submittedName>
</protein>
<dbReference type="GO" id="GO:0005524">
    <property type="term" value="F:ATP binding"/>
    <property type="evidence" value="ECO:0007669"/>
    <property type="project" value="UniProtKB-KW"/>
</dbReference>
<dbReference type="PANTHER" id="PTHR43335">
    <property type="entry name" value="ABC TRANSPORTER, ATP-BINDING PROTEIN"/>
    <property type="match status" value="1"/>
</dbReference>
<evidence type="ECO:0000256" key="1">
    <source>
        <dbReference type="ARBA" id="ARBA00005417"/>
    </source>
</evidence>